<dbReference type="EMBL" id="CM047741">
    <property type="protein sequence ID" value="KAJ0039207.1"/>
    <property type="molecule type" value="Genomic_DNA"/>
</dbReference>
<comment type="caution">
    <text evidence="1">The sequence shown here is derived from an EMBL/GenBank/DDBJ whole genome shotgun (WGS) entry which is preliminary data.</text>
</comment>
<accession>A0ACC0YMD0</accession>
<evidence type="ECO:0000313" key="2">
    <source>
        <dbReference type="Proteomes" id="UP001163603"/>
    </source>
</evidence>
<keyword evidence="2" id="KW-1185">Reference proteome</keyword>
<protein>
    <submittedName>
        <fullName evidence="1">Uncharacterized protein</fullName>
    </submittedName>
</protein>
<name>A0ACC0YMD0_9ROSI</name>
<proteinExistence type="predicted"/>
<gene>
    <name evidence="1" type="ORF">Pint_22102</name>
</gene>
<reference evidence="2" key="1">
    <citation type="journal article" date="2023" name="G3 (Bethesda)">
        <title>Genome assembly and association tests identify interacting loci associated with vigor, precocity, and sex in interspecific pistachio rootstocks.</title>
        <authorList>
            <person name="Palmer W."/>
            <person name="Jacygrad E."/>
            <person name="Sagayaradj S."/>
            <person name="Cavanaugh K."/>
            <person name="Han R."/>
            <person name="Bertier L."/>
            <person name="Beede B."/>
            <person name="Kafkas S."/>
            <person name="Golino D."/>
            <person name="Preece J."/>
            <person name="Michelmore R."/>
        </authorList>
    </citation>
    <scope>NUCLEOTIDE SEQUENCE [LARGE SCALE GENOMIC DNA]</scope>
</reference>
<dbReference type="Proteomes" id="UP001163603">
    <property type="component" value="Chromosome 6"/>
</dbReference>
<evidence type="ECO:0000313" key="1">
    <source>
        <dbReference type="EMBL" id="KAJ0039207.1"/>
    </source>
</evidence>
<organism evidence="1 2">
    <name type="scientific">Pistacia integerrima</name>
    <dbReference type="NCBI Taxonomy" id="434235"/>
    <lineage>
        <taxon>Eukaryota</taxon>
        <taxon>Viridiplantae</taxon>
        <taxon>Streptophyta</taxon>
        <taxon>Embryophyta</taxon>
        <taxon>Tracheophyta</taxon>
        <taxon>Spermatophyta</taxon>
        <taxon>Magnoliopsida</taxon>
        <taxon>eudicotyledons</taxon>
        <taxon>Gunneridae</taxon>
        <taxon>Pentapetalae</taxon>
        <taxon>rosids</taxon>
        <taxon>malvids</taxon>
        <taxon>Sapindales</taxon>
        <taxon>Anacardiaceae</taxon>
        <taxon>Pistacia</taxon>
    </lineage>
</organism>
<sequence length="160" mass="18013">MAALQKFKILATPCGVVQSPTRSPRTSPLVQLPRKKTSLRMLLTKSTSRHSQKLLTTSQQEVVVVDIERDILHEKKKKSQSNTLKDLFVSSFEDDNVDNDKAGDGDNNDGTVRDKSEILLMRKLQGGLVGQPGLSRPVWVGFRHRLLRKAWRPMLVSIPE</sequence>